<evidence type="ECO:0000256" key="1">
    <source>
        <dbReference type="SAM" id="MobiDB-lite"/>
    </source>
</evidence>
<dbReference type="AlphaFoldDB" id="A0A183T2Q4"/>
<dbReference type="Pfam" id="PF03370">
    <property type="entry name" value="CBM_21"/>
    <property type="match status" value="1"/>
</dbReference>
<dbReference type="GO" id="GO:0000164">
    <property type="term" value="C:protein phosphatase type 1 complex"/>
    <property type="evidence" value="ECO:0007669"/>
    <property type="project" value="TreeGrafter"/>
</dbReference>
<dbReference type="STRING" id="70667.A0A183T2Q4"/>
<protein>
    <submittedName>
        <fullName evidence="5">Glycogen-binding subunit 76A</fullName>
    </submittedName>
</protein>
<evidence type="ECO:0000313" key="5">
    <source>
        <dbReference type="WBParaSite" id="SSLN_0001117301-mRNA-1"/>
    </source>
</evidence>
<dbReference type="GO" id="GO:0008157">
    <property type="term" value="F:protein phosphatase 1 binding"/>
    <property type="evidence" value="ECO:0007669"/>
    <property type="project" value="TreeGrafter"/>
</dbReference>
<dbReference type="InterPro" id="IPR050782">
    <property type="entry name" value="PP1_regulatory_subunit_3"/>
</dbReference>
<dbReference type="InterPro" id="IPR005036">
    <property type="entry name" value="CBM21_dom"/>
</dbReference>
<dbReference type="OrthoDB" id="8942186at2759"/>
<feature type="region of interest" description="Disordered" evidence="1">
    <location>
        <begin position="322"/>
        <end position="358"/>
    </location>
</feature>
<dbReference type="WBParaSite" id="SSLN_0001117301-mRNA-1">
    <property type="protein sequence ID" value="SSLN_0001117301-mRNA-1"/>
    <property type="gene ID" value="SSLN_0001117301"/>
</dbReference>
<dbReference type="EMBL" id="UYSU01036070">
    <property type="protein sequence ID" value="VDL97137.1"/>
    <property type="molecule type" value="Genomic_DNA"/>
</dbReference>
<reference evidence="3 4" key="2">
    <citation type="submission" date="2018-11" db="EMBL/GenBank/DDBJ databases">
        <authorList>
            <consortium name="Pathogen Informatics"/>
        </authorList>
    </citation>
    <scope>NUCLEOTIDE SEQUENCE [LARGE SCALE GENOMIC DNA]</scope>
    <source>
        <strain evidence="3 4">NST_G2</strain>
    </source>
</reference>
<feature type="domain" description="CBM21" evidence="2">
    <location>
        <begin position="511"/>
        <end position="621"/>
    </location>
</feature>
<dbReference type="PROSITE" id="PS51159">
    <property type="entry name" value="CBM21"/>
    <property type="match status" value="1"/>
</dbReference>
<dbReference type="GO" id="GO:2001069">
    <property type="term" value="F:glycogen binding"/>
    <property type="evidence" value="ECO:0007669"/>
    <property type="project" value="TreeGrafter"/>
</dbReference>
<sequence length="639" mass="71144">MRKPESQSRGEVVTHRSPFTRFFASLWARIRFLFTAAISEACDCSNHPKNNARSRSPSNVSLTKDGDVVDAKVIAATNIPENEPLINSCNSPHDSTPAESLRREYRTNEAVADTPLDNLSLGEADCPDTVVCSPQSHLVHSEHLLPDRREVLVVGEVRKVITLPVQSEAPSEYTEVIFREEHRPESVCHATVGIDEGDSNPHVVPVTLMSVLHQQLKNGEISVEEHQEITESIVQSTIPRNLSDSQETRKPIGVSRLYAWQPPPLEINTAEEQDVMERSSEFVDELISVSLDAVNKPTTEASPKHATIVPPTGEESKMLAEEAQLDDEVFERRADEADDEGDEEEEEEEEEEDNSEACRFRTLRDVEKLLHSTPLSSSAPATTVEVNLSETDETADILPPPPASPDYDGIFRYYMDVPITDLNQLRTKRSSSLKSEHSPLSTPCRKIVRFADALGLDLATVRQVLDQENPPKIPASATLDLNLDLDRSLSSQGAKQFQLCFAQPSASNNFLNRVLRNNVVLEGARVDSSRGLLTGTIRVKSLGFEKHVSVRITYNDWATFCDLPTNYVQDSHDGVTDRFSFCAIFPSTVVANEKVQFAIRYETHTGEVFWDNNLGENYIIVCHAKATDMAGDGSWVHFL</sequence>
<evidence type="ECO:0000259" key="2">
    <source>
        <dbReference type="PROSITE" id="PS51159"/>
    </source>
</evidence>
<dbReference type="Gene3D" id="2.60.40.2440">
    <property type="entry name" value="Carbohydrate binding type-21 domain"/>
    <property type="match status" value="1"/>
</dbReference>
<dbReference type="PANTHER" id="PTHR12307">
    <property type="entry name" value="PROTEIN PHOSPHATASE 1 REGULATORY SUBUNIT"/>
    <property type="match status" value="1"/>
</dbReference>
<dbReference type="GO" id="GO:0005979">
    <property type="term" value="P:regulation of glycogen biosynthetic process"/>
    <property type="evidence" value="ECO:0007669"/>
    <property type="project" value="TreeGrafter"/>
</dbReference>
<dbReference type="Proteomes" id="UP000275846">
    <property type="component" value="Unassembled WGS sequence"/>
</dbReference>
<accession>A0A183T2Q4</accession>
<proteinExistence type="predicted"/>
<keyword evidence="4" id="KW-1185">Reference proteome</keyword>
<evidence type="ECO:0000313" key="3">
    <source>
        <dbReference type="EMBL" id="VDL97137.1"/>
    </source>
</evidence>
<dbReference type="PANTHER" id="PTHR12307:SF53">
    <property type="entry name" value="PROTEIN PHOSPHATASE 1 REGULATORY SUBUNIT"/>
    <property type="match status" value="1"/>
</dbReference>
<dbReference type="InterPro" id="IPR038175">
    <property type="entry name" value="CBM21_dom_sf"/>
</dbReference>
<name>A0A183T2Q4_SCHSO</name>
<gene>
    <name evidence="3" type="ORF">SSLN_LOCUS10752</name>
</gene>
<organism evidence="5">
    <name type="scientific">Schistocephalus solidus</name>
    <name type="common">Tapeworm</name>
    <dbReference type="NCBI Taxonomy" id="70667"/>
    <lineage>
        <taxon>Eukaryota</taxon>
        <taxon>Metazoa</taxon>
        <taxon>Spiralia</taxon>
        <taxon>Lophotrochozoa</taxon>
        <taxon>Platyhelminthes</taxon>
        <taxon>Cestoda</taxon>
        <taxon>Eucestoda</taxon>
        <taxon>Diphyllobothriidea</taxon>
        <taxon>Diphyllobothriidae</taxon>
        <taxon>Schistocephalus</taxon>
    </lineage>
</organism>
<reference evidence="5" key="1">
    <citation type="submission" date="2016-06" db="UniProtKB">
        <authorList>
            <consortium name="WormBaseParasite"/>
        </authorList>
    </citation>
    <scope>IDENTIFICATION</scope>
</reference>
<feature type="compositionally biased region" description="Acidic residues" evidence="1">
    <location>
        <begin position="336"/>
        <end position="355"/>
    </location>
</feature>
<evidence type="ECO:0000313" key="4">
    <source>
        <dbReference type="Proteomes" id="UP000275846"/>
    </source>
</evidence>